<reference evidence="1" key="1">
    <citation type="submission" date="2021-12" db="EMBL/GenBank/DDBJ databases">
        <authorList>
            <person name="Zaccaron A."/>
            <person name="Stergiopoulos I."/>
        </authorList>
    </citation>
    <scope>NUCLEOTIDE SEQUENCE</scope>
    <source>
        <strain evidence="1">Race5_Kim</strain>
    </source>
</reference>
<proteinExistence type="predicted"/>
<keyword evidence="2" id="KW-1185">Reference proteome</keyword>
<evidence type="ECO:0000313" key="1">
    <source>
        <dbReference type="EMBL" id="UJO17471.1"/>
    </source>
</evidence>
<dbReference type="OrthoDB" id="2333384at2759"/>
<dbReference type="GeneID" id="71986364"/>
<reference evidence="1" key="2">
    <citation type="journal article" date="2022" name="Microb. Genom.">
        <title>A chromosome-scale genome assembly of the tomato pathogen Cladosporium fulvum reveals a compartmentalized genome architecture and the presence of a dispensable chromosome.</title>
        <authorList>
            <person name="Zaccaron A.Z."/>
            <person name="Chen L.H."/>
            <person name="Samaras A."/>
            <person name="Stergiopoulos I."/>
        </authorList>
    </citation>
    <scope>NUCLEOTIDE SEQUENCE</scope>
    <source>
        <strain evidence="1">Race5_Kim</strain>
    </source>
</reference>
<dbReference type="RefSeq" id="XP_047761837.1">
    <property type="nucleotide sequence ID" value="XM_047905634.1"/>
</dbReference>
<sequence>MTIYDIQFAVSTDGAIQKIAHSIIESVDMSLGTLHILTLLHEPNKVHYGQEPICGTVSVRYTTSKLKDKEHAELFGPLKIRLRLMGSVEIGRASDVNNTKVCLKVDTIHDGPVKLMAGSLTQYPFEITFPPHADPKINSAVSAQQAENGDWKFHQRTTSVHTEPLPPTMRSSEREGISKRETAIRYVLAVAAEMPGFSVEIIHPPLPKEVLYDQPRMPTSATAMLSERAPRSKQKLVVRDEAFLGEEARPQGFRGKAKAILKHEEPPRYVFEVYFENVPKHIFVGQPVDLDLSVASNSEQSTAASFPPVSLQSASAALIAHTTSPRSSFDASDLVMSTETLKAKEAEIHPKGSFDKSRDHTKTISFGALSYVPSSFRYADIVSRTYKLRLMLAFLVCGQTVNCMRQFDVVVHPPLLLDEDEQPPSFDAVFEEDLPSYDEVVAGPSTASYLPA</sequence>
<dbReference type="AlphaFoldDB" id="A0A9Q8LHE1"/>
<organism evidence="1 2">
    <name type="scientific">Passalora fulva</name>
    <name type="common">Tomato leaf mold</name>
    <name type="synonym">Cladosporium fulvum</name>
    <dbReference type="NCBI Taxonomy" id="5499"/>
    <lineage>
        <taxon>Eukaryota</taxon>
        <taxon>Fungi</taxon>
        <taxon>Dikarya</taxon>
        <taxon>Ascomycota</taxon>
        <taxon>Pezizomycotina</taxon>
        <taxon>Dothideomycetes</taxon>
        <taxon>Dothideomycetidae</taxon>
        <taxon>Mycosphaerellales</taxon>
        <taxon>Mycosphaerellaceae</taxon>
        <taxon>Fulvia</taxon>
    </lineage>
</organism>
<dbReference type="Proteomes" id="UP000756132">
    <property type="component" value="Chromosome 5"/>
</dbReference>
<gene>
    <name evidence="1" type="ORF">CLAFUR5_06486</name>
</gene>
<dbReference type="KEGG" id="ffu:CLAFUR5_06486"/>
<protein>
    <recommendedName>
        <fullName evidence="3">Arrestin-like N-terminal domain-containing protein</fullName>
    </recommendedName>
</protein>
<evidence type="ECO:0000313" key="2">
    <source>
        <dbReference type="Proteomes" id="UP000756132"/>
    </source>
</evidence>
<accession>A0A9Q8LHE1</accession>
<evidence type="ECO:0008006" key="3">
    <source>
        <dbReference type="Google" id="ProtNLM"/>
    </source>
</evidence>
<dbReference type="EMBL" id="CP090167">
    <property type="protein sequence ID" value="UJO17471.1"/>
    <property type="molecule type" value="Genomic_DNA"/>
</dbReference>
<name>A0A9Q8LHE1_PASFU</name>